<feature type="transmembrane region" description="Helical" evidence="6">
    <location>
        <begin position="379"/>
        <end position="403"/>
    </location>
</feature>
<evidence type="ECO:0000256" key="1">
    <source>
        <dbReference type="ARBA" id="ARBA00004167"/>
    </source>
</evidence>
<dbReference type="InterPro" id="IPR051694">
    <property type="entry name" value="Immunoregulatory_rcpt-like"/>
</dbReference>
<feature type="compositionally biased region" description="Polar residues" evidence="5">
    <location>
        <begin position="690"/>
        <end position="703"/>
    </location>
</feature>
<evidence type="ECO:0000256" key="6">
    <source>
        <dbReference type="SAM" id="Phobius"/>
    </source>
</evidence>
<keyword evidence="2 6" id="KW-0812">Transmembrane</keyword>
<reference evidence="7" key="1">
    <citation type="submission" date="2022-10" db="EMBL/GenBank/DDBJ databases">
        <title>Culturing micro-colonial fungi from biological soil crusts in the Mojave desert and describing Neophaeococcomyces mojavensis, and introducing the new genera and species Taxawa tesnikishii.</title>
        <authorList>
            <person name="Kurbessoian T."/>
            <person name="Stajich J.E."/>
        </authorList>
    </citation>
    <scope>NUCLEOTIDE SEQUENCE</scope>
    <source>
        <strain evidence="7">TK_41</strain>
    </source>
</reference>
<evidence type="ECO:0000313" key="7">
    <source>
        <dbReference type="EMBL" id="KAJ9602085.1"/>
    </source>
</evidence>
<evidence type="ECO:0000256" key="4">
    <source>
        <dbReference type="ARBA" id="ARBA00023136"/>
    </source>
</evidence>
<feature type="compositionally biased region" description="Polar residues" evidence="5">
    <location>
        <begin position="815"/>
        <end position="831"/>
    </location>
</feature>
<feature type="region of interest" description="Disordered" evidence="5">
    <location>
        <begin position="537"/>
        <end position="609"/>
    </location>
</feature>
<keyword evidence="8" id="KW-1185">Reference proteome</keyword>
<evidence type="ECO:0000256" key="2">
    <source>
        <dbReference type="ARBA" id="ARBA00022692"/>
    </source>
</evidence>
<evidence type="ECO:0000256" key="5">
    <source>
        <dbReference type="SAM" id="MobiDB-lite"/>
    </source>
</evidence>
<comment type="subcellular location">
    <subcellularLocation>
        <location evidence="1">Membrane</location>
        <topology evidence="1">Single-pass membrane protein</topology>
    </subcellularLocation>
</comment>
<keyword evidence="3 6" id="KW-1133">Transmembrane helix</keyword>
<evidence type="ECO:0000256" key="3">
    <source>
        <dbReference type="ARBA" id="ARBA00022989"/>
    </source>
</evidence>
<feature type="compositionally biased region" description="Polar residues" evidence="5">
    <location>
        <begin position="760"/>
        <end position="772"/>
    </location>
</feature>
<feature type="compositionally biased region" description="Low complexity" evidence="5">
    <location>
        <begin position="347"/>
        <end position="372"/>
    </location>
</feature>
<accession>A0AA38U913</accession>
<evidence type="ECO:0000313" key="8">
    <source>
        <dbReference type="Proteomes" id="UP001172673"/>
    </source>
</evidence>
<keyword evidence="4 6" id="KW-0472">Membrane</keyword>
<dbReference type="InterPro" id="IPR015915">
    <property type="entry name" value="Kelch-typ_b-propeller"/>
</dbReference>
<dbReference type="AlphaFoldDB" id="A0AA38U913"/>
<feature type="compositionally biased region" description="Polar residues" evidence="5">
    <location>
        <begin position="572"/>
        <end position="592"/>
    </location>
</feature>
<comment type="caution">
    <text evidence="7">The sequence shown here is derived from an EMBL/GenBank/DDBJ whole genome shotgun (WGS) entry which is preliminary data.</text>
</comment>
<feature type="compositionally biased region" description="Polar residues" evidence="5">
    <location>
        <begin position="735"/>
        <end position="751"/>
    </location>
</feature>
<feature type="compositionally biased region" description="Low complexity" evidence="5">
    <location>
        <begin position="256"/>
        <end position="266"/>
    </location>
</feature>
<feature type="region of interest" description="Disordered" evidence="5">
    <location>
        <begin position="809"/>
        <end position="850"/>
    </location>
</feature>
<dbReference type="PANTHER" id="PTHR15549:SF6">
    <property type="entry name" value="MID2 DOMAIN-CONTAINING PROTEIN"/>
    <property type="match status" value="1"/>
</dbReference>
<evidence type="ECO:0008006" key="9">
    <source>
        <dbReference type="Google" id="ProtNLM"/>
    </source>
</evidence>
<dbReference type="PANTHER" id="PTHR15549">
    <property type="entry name" value="PAIRED IMMUNOGLOBULIN-LIKE TYPE 2 RECEPTOR"/>
    <property type="match status" value="1"/>
</dbReference>
<feature type="region of interest" description="Disordered" evidence="5">
    <location>
        <begin position="625"/>
        <end position="772"/>
    </location>
</feature>
<gene>
    <name evidence="7" type="ORF">H2200_013445</name>
</gene>
<feature type="compositionally biased region" description="Polar residues" evidence="5">
    <location>
        <begin position="639"/>
        <end position="649"/>
    </location>
</feature>
<dbReference type="Gene3D" id="2.120.10.80">
    <property type="entry name" value="Kelch-type beta propeller"/>
    <property type="match status" value="1"/>
</dbReference>
<dbReference type="GO" id="GO:0016020">
    <property type="term" value="C:membrane"/>
    <property type="evidence" value="ECO:0007669"/>
    <property type="project" value="UniProtKB-SubCell"/>
</dbReference>
<dbReference type="EMBL" id="JAPDRK010000029">
    <property type="protein sequence ID" value="KAJ9602085.1"/>
    <property type="molecule type" value="Genomic_DNA"/>
</dbReference>
<feature type="region of interest" description="Disordered" evidence="5">
    <location>
        <begin position="249"/>
        <end position="279"/>
    </location>
</feature>
<organism evidence="7 8">
    <name type="scientific">Cladophialophora chaetospira</name>
    <dbReference type="NCBI Taxonomy" id="386627"/>
    <lineage>
        <taxon>Eukaryota</taxon>
        <taxon>Fungi</taxon>
        <taxon>Dikarya</taxon>
        <taxon>Ascomycota</taxon>
        <taxon>Pezizomycotina</taxon>
        <taxon>Eurotiomycetes</taxon>
        <taxon>Chaetothyriomycetidae</taxon>
        <taxon>Chaetothyriales</taxon>
        <taxon>Herpotrichiellaceae</taxon>
        <taxon>Cladophialophora</taxon>
    </lineage>
</organism>
<dbReference type="GO" id="GO:0071944">
    <property type="term" value="C:cell periphery"/>
    <property type="evidence" value="ECO:0007669"/>
    <property type="project" value="UniProtKB-ARBA"/>
</dbReference>
<sequence>MSAPKPSVAFKNQCSIIHDGVIYVYSPDAFQTLELKEGARWKEETNGVSVTGAVCVKGGVDGDNSKTALYVVGGATNASTTDYTGLQRYSIEDKSWQTVVPVVNVTQNRQNHGAAYLTTSSTLVVYGGSQNGDTGPSSETFTLDMYPPYTVLAYSSTAPPTVSPFMLPWSQDRALMVGGGPFNDKAFTFDPVNGWLDIGLTLPGPLPDHSAAQCAVLPLADGSMILQTFDLGQTPATVTTEVLLNPGGAPASFNESAGASSASPSASPAPIPPSKSKRQASLNVYPTYNDTLAPSASRNGASLAQGDDGLVALIGGDDDNPLLFFNQTGNGWIPASKLLGTQQAPLATASSTTSPTTPTSTTSTSPAAPSSSGNKTQGLTVLGAVLGAICGALAILLLVLLYIRSRRRKRRTEAEKEDVEYPDDKEREAEYNYEERGLRPLALAGQPMGRSPVTSAYMPKADTTGMLGAPQRDPGSLIRRVSSDRIASGHRGSGIAFGQALFKREKEKEQPKLSISKPMMPILNDYKERPSIELGKATPASGPGPAVAAPKAATVGRNPSQRKTDEGWGKYFQNNRMSGNRTTFVSRSSGQKSGIWPGAGNPENSTRSPKFMLRDSVGNPLEAHNVAAGSPSLEHGPANLQSRGLQSAQGIAGHISRASSTRTDSTGDDGYEDDRVNEGAFSSGIPASVQEMSWTPVGNTWSGPSERPLHPPSSYLAAQQAQRGLGIPQSLPAPTISSTETGNTSDSQGSSIPAFPMPNSIRSVQPSGSFENSIANQSSIHQQVTRTPHVPQPPTNDYFGHIPTQMMQKHKRSNSGRQYPENTANVNTDMSWLNLGTPVPRARESSGANR</sequence>
<dbReference type="Proteomes" id="UP001172673">
    <property type="component" value="Unassembled WGS sequence"/>
</dbReference>
<feature type="region of interest" description="Disordered" evidence="5">
    <location>
        <begin position="344"/>
        <end position="375"/>
    </location>
</feature>
<protein>
    <recommendedName>
        <fullName evidence="9">Pre-mRNA splicing factor CLF1</fullName>
    </recommendedName>
</protein>
<name>A0AA38U913_9EURO</name>
<proteinExistence type="predicted"/>
<dbReference type="SUPFAM" id="SSF50965">
    <property type="entry name" value="Galactose oxidase, central domain"/>
    <property type="match status" value="1"/>
</dbReference>
<feature type="compositionally biased region" description="Low complexity" evidence="5">
    <location>
        <begin position="537"/>
        <end position="556"/>
    </location>
</feature>
<dbReference type="InterPro" id="IPR011043">
    <property type="entry name" value="Gal_Oxase/kelch_b-propeller"/>
</dbReference>